<dbReference type="EMBL" id="JADJEV010000003">
    <property type="protein sequence ID" value="MBK6973088.1"/>
    <property type="molecule type" value="Genomic_DNA"/>
</dbReference>
<organism evidence="3 4">
    <name type="scientific">Candidatus Methylophosphatis roskildensis</name>
    <dbReference type="NCBI Taxonomy" id="2899263"/>
    <lineage>
        <taxon>Bacteria</taxon>
        <taxon>Pseudomonadati</taxon>
        <taxon>Pseudomonadota</taxon>
        <taxon>Betaproteobacteria</taxon>
        <taxon>Nitrosomonadales</taxon>
        <taxon>Sterolibacteriaceae</taxon>
        <taxon>Candidatus Methylophosphatis</taxon>
    </lineage>
</organism>
<keyword evidence="1" id="KW-0812">Transmembrane</keyword>
<dbReference type="Pfam" id="PF05226">
    <property type="entry name" value="CHASE2"/>
    <property type="match status" value="1"/>
</dbReference>
<gene>
    <name evidence="3" type="ORF">IPH26_09130</name>
</gene>
<feature type="transmembrane region" description="Helical" evidence="1">
    <location>
        <begin position="369"/>
        <end position="390"/>
    </location>
</feature>
<feature type="transmembrane region" description="Helical" evidence="1">
    <location>
        <begin position="15"/>
        <end position="34"/>
    </location>
</feature>
<comment type="caution">
    <text evidence="3">The sequence shown here is derived from an EMBL/GenBank/DDBJ whole genome shotgun (WGS) entry which is preliminary data.</text>
</comment>
<feature type="transmembrane region" description="Helical" evidence="1">
    <location>
        <begin position="402"/>
        <end position="424"/>
    </location>
</feature>
<reference evidence="3" key="1">
    <citation type="submission" date="2020-10" db="EMBL/GenBank/DDBJ databases">
        <title>Connecting structure to function with the recovery of over 1000 high-quality activated sludge metagenome-assembled genomes encoding full-length rRNA genes using long-read sequencing.</title>
        <authorList>
            <person name="Singleton C.M."/>
            <person name="Petriglieri F."/>
            <person name="Kristensen J.M."/>
            <person name="Kirkegaard R.H."/>
            <person name="Michaelsen T.Y."/>
            <person name="Andersen M.H."/>
            <person name="Karst S.M."/>
            <person name="Dueholm M.S."/>
            <person name="Nielsen P.H."/>
            <person name="Albertsen M."/>
        </authorList>
    </citation>
    <scope>NUCLEOTIDE SEQUENCE</scope>
    <source>
        <strain evidence="3">Bjer_18-Q3-R1-45_BAT3C.347</strain>
    </source>
</reference>
<sequence>MSSIGHHWREAGEHLFVAIVVAAVVVILEQYRLIGWLDSAMLRIAGTARASSQVASGGPAVHDWRLPFVITLTDTMYETDFQQQSPLDRETLARLIEVIASRGPAMLTVDIDLSPGPAGASGNRGQEILDRLLERIARAGTTKLVLATPLPVRSGDLVAIKYKWMLGLCRAGIQFGLSDVLQTQGVVLRVSTNHASLGVVAQQVSGGDRPSTPALCELVADGLERAAFLGREFSVDHALVADDFHRQLPLNADYFAAMESAAMPLDSVADAAGLPPLVGRTVFLGGEYEGRDQFITAFGRQPGVVIHAATFYSGHHPIKGITHAFAVALDVVVGVLCGYLFHWSWQVYNRAARAFEEHRAGPDRWRRYALVRGLLIGNLLLVAILVLVLVKLSAAVFQFSLWVNPGPVIIGVFAKTLIASRAGLHRGPDSHHAQFVGVGRRSHGLPVGVADAALALAIVTWAAILWGH</sequence>
<protein>
    <submittedName>
        <fullName evidence="3">CHASE2 domain-containing protein</fullName>
    </submittedName>
</protein>
<evidence type="ECO:0000313" key="3">
    <source>
        <dbReference type="EMBL" id="MBK6973088.1"/>
    </source>
</evidence>
<keyword evidence="1" id="KW-0472">Membrane</keyword>
<dbReference type="Proteomes" id="UP000807785">
    <property type="component" value="Unassembled WGS sequence"/>
</dbReference>
<dbReference type="InterPro" id="IPR007890">
    <property type="entry name" value="CHASE2"/>
</dbReference>
<feature type="domain" description="CHASE2" evidence="2">
    <location>
        <begin position="60"/>
        <end position="311"/>
    </location>
</feature>
<keyword evidence="1" id="KW-1133">Transmembrane helix</keyword>
<name>A0A9D7HLV9_9PROT</name>
<accession>A0A9D7HLV9</accession>
<evidence type="ECO:0000313" key="4">
    <source>
        <dbReference type="Proteomes" id="UP000807785"/>
    </source>
</evidence>
<evidence type="ECO:0000256" key="1">
    <source>
        <dbReference type="SAM" id="Phobius"/>
    </source>
</evidence>
<feature type="transmembrane region" description="Helical" evidence="1">
    <location>
        <begin position="445"/>
        <end position="466"/>
    </location>
</feature>
<dbReference type="AlphaFoldDB" id="A0A9D7HLV9"/>
<proteinExistence type="predicted"/>
<evidence type="ECO:0000259" key="2">
    <source>
        <dbReference type="Pfam" id="PF05226"/>
    </source>
</evidence>